<feature type="transmembrane region" description="Helical" evidence="1">
    <location>
        <begin position="79"/>
        <end position="103"/>
    </location>
</feature>
<keyword evidence="1" id="KW-1133">Transmembrane helix</keyword>
<gene>
    <name evidence="2" type="ORF">GCM10009827_117180</name>
</gene>
<evidence type="ECO:0000256" key="1">
    <source>
        <dbReference type="SAM" id="Phobius"/>
    </source>
</evidence>
<protein>
    <recommendedName>
        <fullName evidence="4">Integral membrane protein</fullName>
    </recommendedName>
</protein>
<evidence type="ECO:0000313" key="3">
    <source>
        <dbReference type="Proteomes" id="UP001501470"/>
    </source>
</evidence>
<keyword evidence="1" id="KW-0472">Membrane</keyword>
<comment type="caution">
    <text evidence="2">The sequence shown here is derived from an EMBL/GenBank/DDBJ whole genome shotgun (WGS) entry which is preliminary data.</text>
</comment>
<keyword evidence="1" id="KW-0812">Transmembrane</keyword>
<dbReference type="RefSeq" id="WP_344515451.1">
    <property type="nucleotide sequence ID" value="NZ_BAAAQD010000056.1"/>
</dbReference>
<feature type="transmembrane region" description="Helical" evidence="1">
    <location>
        <begin position="45"/>
        <end position="67"/>
    </location>
</feature>
<dbReference type="Proteomes" id="UP001501470">
    <property type="component" value="Unassembled WGS sequence"/>
</dbReference>
<evidence type="ECO:0000313" key="2">
    <source>
        <dbReference type="EMBL" id="GAA1575837.1"/>
    </source>
</evidence>
<dbReference type="EMBL" id="BAAAQD010000056">
    <property type="protein sequence ID" value="GAA1575837.1"/>
    <property type="molecule type" value="Genomic_DNA"/>
</dbReference>
<reference evidence="3" key="1">
    <citation type="journal article" date="2019" name="Int. J. Syst. Evol. Microbiol.">
        <title>The Global Catalogue of Microorganisms (GCM) 10K type strain sequencing project: providing services to taxonomists for standard genome sequencing and annotation.</title>
        <authorList>
            <consortium name="The Broad Institute Genomics Platform"/>
            <consortium name="The Broad Institute Genome Sequencing Center for Infectious Disease"/>
            <person name="Wu L."/>
            <person name="Ma J."/>
        </authorList>
    </citation>
    <scope>NUCLEOTIDE SEQUENCE [LARGE SCALE GENOMIC DNA]</scope>
    <source>
        <strain evidence="3">JCM 15933</strain>
    </source>
</reference>
<accession>A0ABP4PD86</accession>
<evidence type="ECO:0008006" key="4">
    <source>
        <dbReference type="Google" id="ProtNLM"/>
    </source>
</evidence>
<keyword evidence="3" id="KW-1185">Reference proteome</keyword>
<proteinExistence type="predicted"/>
<organism evidence="2 3">
    <name type="scientific">Dactylosporangium maewongense</name>
    <dbReference type="NCBI Taxonomy" id="634393"/>
    <lineage>
        <taxon>Bacteria</taxon>
        <taxon>Bacillati</taxon>
        <taxon>Actinomycetota</taxon>
        <taxon>Actinomycetes</taxon>
        <taxon>Micromonosporales</taxon>
        <taxon>Micromonosporaceae</taxon>
        <taxon>Dactylosporangium</taxon>
    </lineage>
</organism>
<name>A0ABP4PD86_9ACTN</name>
<sequence length="104" mass="10489">MLTHLADVALNVLAAPTPAPTPADLDPGVIEIPGLGFLVTQLLGWAKWALLVAGILGMFICAGMMIMGRRNRSSTAVDGATGIPWVLGGLTLGAVAATVVGAVL</sequence>